<evidence type="ECO:0000313" key="1">
    <source>
        <dbReference type="EMBL" id="KAH3728326.1"/>
    </source>
</evidence>
<comment type="caution">
    <text evidence="1">The sequence shown here is derived from an EMBL/GenBank/DDBJ whole genome shotgun (WGS) entry which is preliminary data.</text>
</comment>
<accession>A0A9D4CP69</accession>
<sequence length="184" mass="21011">MLMNGLRKVYVVDYQCWRSAVDFKDETIETYMATLLVEMTEDSSTQTSTSKVIQAISVAIACHSLEIQLSHKALRKLCECLLVTINKTNKSVVELEPVKRLVNSDKLKKALTWIAKQFTSLRYVKDPSWMYCLPLVHLVFGLCTPFEEKTNATGHADDKPRWWGVAEIQDVVAFFKSNKNKSVM</sequence>
<keyword evidence="2" id="KW-1185">Reference proteome</keyword>
<evidence type="ECO:0000313" key="2">
    <source>
        <dbReference type="Proteomes" id="UP000828390"/>
    </source>
</evidence>
<reference evidence="1" key="2">
    <citation type="submission" date="2020-11" db="EMBL/GenBank/DDBJ databases">
        <authorList>
            <person name="McCartney M.A."/>
            <person name="Auch B."/>
            <person name="Kono T."/>
            <person name="Mallez S."/>
            <person name="Becker A."/>
            <person name="Gohl D.M."/>
            <person name="Silverstein K.A.T."/>
            <person name="Koren S."/>
            <person name="Bechman K.B."/>
            <person name="Herman A."/>
            <person name="Abrahante J.E."/>
            <person name="Garbe J."/>
        </authorList>
    </citation>
    <scope>NUCLEOTIDE SEQUENCE</scope>
    <source>
        <strain evidence="1">Duluth1</strain>
        <tissue evidence="1">Whole animal</tissue>
    </source>
</reference>
<dbReference type="EMBL" id="JAIWYP010000012">
    <property type="protein sequence ID" value="KAH3728326.1"/>
    <property type="molecule type" value="Genomic_DNA"/>
</dbReference>
<dbReference type="AlphaFoldDB" id="A0A9D4CP69"/>
<dbReference type="Proteomes" id="UP000828390">
    <property type="component" value="Unassembled WGS sequence"/>
</dbReference>
<name>A0A9D4CP69_DREPO</name>
<gene>
    <name evidence="1" type="ORF">DPMN_054280</name>
</gene>
<protein>
    <submittedName>
        <fullName evidence="1">Uncharacterized protein</fullName>
    </submittedName>
</protein>
<proteinExistence type="predicted"/>
<reference evidence="1" key="1">
    <citation type="journal article" date="2019" name="bioRxiv">
        <title>The Genome of the Zebra Mussel, Dreissena polymorpha: A Resource for Invasive Species Research.</title>
        <authorList>
            <person name="McCartney M.A."/>
            <person name="Auch B."/>
            <person name="Kono T."/>
            <person name="Mallez S."/>
            <person name="Zhang Y."/>
            <person name="Obille A."/>
            <person name="Becker A."/>
            <person name="Abrahante J.E."/>
            <person name="Garbe J."/>
            <person name="Badalamenti J.P."/>
            <person name="Herman A."/>
            <person name="Mangelson H."/>
            <person name="Liachko I."/>
            <person name="Sullivan S."/>
            <person name="Sone E.D."/>
            <person name="Koren S."/>
            <person name="Silverstein K.A.T."/>
            <person name="Beckman K.B."/>
            <person name="Gohl D.M."/>
        </authorList>
    </citation>
    <scope>NUCLEOTIDE SEQUENCE</scope>
    <source>
        <strain evidence="1">Duluth1</strain>
        <tissue evidence="1">Whole animal</tissue>
    </source>
</reference>
<organism evidence="1 2">
    <name type="scientific">Dreissena polymorpha</name>
    <name type="common">Zebra mussel</name>
    <name type="synonym">Mytilus polymorpha</name>
    <dbReference type="NCBI Taxonomy" id="45954"/>
    <lineage>
        <taxon>Eukaryota</taxon>
        <taxon>Metazoa</taxon>
        <taxon>Spiralia</taxon>
        <taxon>Lophotrochozoa</taxon>
        <taxon>Mollusca</taxon>
        <taxon>Bivalvia</taxon>
        <taxon>Autobranchia</taxon>
        <taxon>Heteroconchia</taxon>
        <taxon>Euheterodonta</taxon>
        <taxon>Imparidentia</taxon>
        <taxon>Neoheterodontei</taxon>
        <taxon>Myida</taxon>
        <taxon>Dreissenoidea</taxon>
        <taxon>Dreissenidae</taxon>
        <taxon>Dreissena</taxon>
    </lineage>
</organism>